<dbReference type="OrthoDB" id="4870363at2759"/>
<protein>
    <submittedName>
        <fullName evidence="1">Uncharacterized protein</fullName>
    </submittedName>
</protein>
<evidence type="ECO:0000313" key="1">
    <source>
        <dbReference type="EMBL" id="EGX89986.1"/>
    </source>
</evidence>
<dbReference type="InParanoid" id="G3JNG7"/>
<dbReference type="PANTHER" id="PTHR38795">
    <property type="entry name" value="DUF6604 DOMAIN-CONTAINING PROTEIN"/>
    <property type="match status" value="1"/>
</dbReference>
<proteinExistence type="predicted"/>
<accession>G3JNG7</accession>
<dbReference type="STRING" id="983644.G3JNG7"/>
<organism evidence="1 2">
    <name type="scientific">Cordyceps militaris (strain CM01)</name>
    <name type="common">Caterpillar fungus</name>
    <dbReference type="NCBI Taxonomy" id="983644"/>
    <lineage>
        <taxon>Eukaryota</taxon>
        <taxon>Fungi</taxon>
        <taxon>Dikarya</taxon>
        <taxon>Ascomycota</taxon>
        <taxon>Pezizomycotina</taxon>
        <taxon>Sordariomycetes</taxon>
        <taxon>Hypocreomycetidae</taxon>
        <taxon>Hypocreales</taxon>
        <taxon>Cordycipitaceae</taxon>
        <taxon>Cordyceps</taxon>
    </lineage>
</organism>
<name>G3JNG7_CORMM</name>
<dbReference type="GeneID" id="18170248"/>
<dbReference type="HOGENOM" id="CLU_839423_0_0_1"/>
<dbReference type="RefSeq" id="XP_006673441.1">
    <property type="nucleotide sequence ID" value="XM_006673378.1"/>
</dbReference>
<dbReference type="EMBL" id="JH126404">
    <property type="protein sequence ID" value="EGX89986.1"/>
    <property type="molecule type" value="Genomic_DNA"/>
</dbReference>
<keyword evidence="2" id="KW-1185">Reference proteome</keyword>
<dbReference type="eggNOG" id="ENOG502RZSK">
    <property type="taxonomic scope" value="Eukaryota"/>
</dbReference>
<reference evidence="1 2" key="1">
    <citation type="journal article" date="2011" name="Genome Biol.">
        <title>Genome sequence of the insect pathogenic fungus Cordyceps militaris, a valued traditional Chinese medicine.</title>
        <authorList>
            <person name="Zheng P."/>
            <person name="Xia Y."/>
            <person name="Xiao G."/>
            <person name="Xiong C."/>
            <person name="Hu X."/>
            <person name="Zhang S."/>
            <person name="Zheng H."/>
            <person name="Huang Y."/>
            <person name="Zhou Y."/>
            <person name="Wang S."/>
            <person name="Zhao G.P."/>
            <person name="Liu X."/>
            <person name="St Leger R.J."/>
            <person name="Wang C."/>
        </authorList>
    </citation>
    <scope>NUCLEOTIDE SEQUENCE [LARGE SCALE GENOMIC DNA]</scope>
    <source>
        <strain evidence="1 2">CM01</strain>
    </source>
</reference>
<sequence>MATSCIPIACANDACRDSWIFRPTRLSIHIPYSIWKVFPISEPTESLTLTLVSSFTTTVNPDGAFFQDYNGKFGWYDEALSKPTQTHRQKWEQDMTAVLELMPDLSFLVSRLGRLSVADELTRGLAYMMDDYRKTTPLWLAFAVQVYLDILHTFGQTCDGLGTMQAESRRIKQLMLDVPASSRCEVLRAAGLWDDDPIWAAQKLAVEAGILPSVRSPPFKFLRRNPMYCRLLIQNMRATVQNVGLPYAAMLGALVGVVQLYHALHHEGLLAKDCVWEDLLALWTLQGNASFFVGDLPTTKEAYFTNYCLSIGIAQSTAPIRELILSIPAIT</sequence>
<dbReference type="PANTHER" id="PTHR38795:SF1">
    <property type="entry name" value="DUF6604 DOMAIN-CONTAINING PROTEIN"/>
    <property type="match status" value="1"/>
</dbReference>
<gene>
    <name evidence="1" type="ORF">CCM_08240</name>
</gene>
<dbReference type="Proteomes" id="UP000001610">
    <property type="component" value="Unassembled WGS sequence"/>
</dbReference>
<dbReference type="KEGG" id="cmt:CCM_08240"/>
<dbReference type="AlphaFoldDB" id="G3JNG7"/>
<evidence type="ECO:0000313" key="2">
    <source>
        <dbReference type="Proteomes" id="UP000001610"/>
    </source>
</evidence>
<dbReference type="VEuPathDB" id="FungiDB:CCM_08240"/>